<dbReference type="KEGG" id="atq:GH723_06480"/>
<dbReference type="InterPro" id="IPR004255">
    <property type="entry name" value="O-acyltransferase_WSD1_N"/>
</dbReference>
<dbReference type="Pfam" id="PF03007">
    <property type="entry name" value="WS_DGAT_cat"/>
    <property type="match status" value="1"/>
</dbReference>
<evidence type="ECO:0000256" key="7">
    <source>
        <dbReference type="ARBA" id="ARBA00022798"/>
    </source>
</evidence>
<dbReference type="SUPFAM" id="SSF52777">
    <property type="entry name" value="CoA-dependent acyltransferases"/>
    <property type="match status" value="2"/>
</dbReference>
<dbReference type="GO" id="GO:0006071">
    <property type="term" value="P:glycerol metabolic process"/>
    <property type="evidence" value="ECO:0007669"/>
    <property type="project" value="UniProtKB-KW"/>
</dbReference>
<dbReference type="InterPro" id="IPR023213">
    <property type="entry name" value="CAT-like_dom_sf"/>
</dbReference>
<evidence type="ECO:0000256" key="2">
    <source>
        <dbReference type="ARBA" id="ARBA00005189"/>
    </source>
</evidence>
<dbReference type="Proteomes" id="UP000334019">
    <property type="component" value="Chromosome"/>
</dbReference>
<gene>
    <name evidence="14" type="ORF">GH723_06480</name>
</gene>
<evidence type="ECO:0000259" key="12">
    <source>
        <dbReference type="Pfam" id="PF03007"/>
    </source>
</evidence>
<evidence type="ECO:0000256" key="9">
    <source>
        <dbReference type="ARBA" id="ARBA00023315"/>
    </source>
</evidence>
<comment type="pathway">
    <text evidence="1">Glycerolipid metabolism; triacylglycerol biosynthesis.</text>
</comment>
<keyword evidence="6" id="KW-0808">Transferase</keyword>
<comment type="catalytic activity">
    <reaction evidence="10">
        <text>an acyl-CoA + a 1,2-diacyl-sn-glycerol = a triacyl-sn-glycerol + CoA</text>
        <dbReference type="Rhea" id="RHEA:10868"/>
        <dbReference type="ChEBI" id="CHEBI:17815"/>
        <dbReference type="ChEBI" id="CHEBI:57287"/>
        <dbReference type="ChEBI" id="CHEBI:58342"/>
        <dbReference type="ChEBI" id="CHEBI:64615"/>
        <dbReference type="EC" id="2.3.1.20"/>
    </reaction>
</comment>
<evidence type="ECO:0000256" key="8">
    <source>
        <dbReference type="ARBA" id="ARBA00023098"/>
    </source>
</evidence>
<evidence type="ECO:0000313" key="14">
    <source>
        <dbReference type="EMBL" id="QGG94784.1"/>
    </source>
</evidence>
<keyword evidence="5" id="KW-0444">Lipid biosynthesis</keyword>
<evidence type="ECO:0000256" key="5">
    <source>
        <dbReference type="ARBA" id="ARBA00022516"/>
    </source>
</evidence>
<dbReference type="Gene3D" id="3.30.559.10">
    <property type="entry name" value="Chloramphenicol acetyltransferase-like domain"/>
    <property type="match status" value="1"/>
</dbReference>
<dbReference type="GO" id="GO:0001666">
    <property type="term" value="P:response to hypoxia"/>
    <property type="evidence" value="ECO:0007669"/>
    <property type="project" value="TreeGrafter"/>
</dbReference>
<dbReference type="PANTHER" id="PTHR31650:SF1">
    <property type="entry name" value="WAX ESTER SYNTHASE_DIACYLGLYCEROL ACYLTRANSFERASE 4-RELATED"/>
    <property type="match status" value="1"/>
</dbReference>
<proteinExistence type="inferred from homology"/>
<evidence type="ECO:0000259" key="13">
    <source>
        <dbReference type="Pfam" id="PF06974"/>
    </source>
</evidence>
<dbReference type="GO" id="GO:0051701">
    <property type="term" value="P:biological process involved in interaction with host"/>
    <property type="evidence" value="ECO:0007669"/>
    <property type="project" value="TreeGrafter"/>
</dbReference>
<feature type="region of interest" description="Disordered" evidence="11">
    <location>
        <begin position="161"/>
        <end position="181"/>
    </location>
</feature>
<dbReference type="AlphaFoldDB" id="A0A5Q2RGN2"/>
<evidence type="ECO:0000256" key="3">
    <source>
        <dbReference type="ARBA" id="ARBA00009587"/>
    </source>
</evidence>
<dbReference type="GO" id="GO:0005886">
    <property type="term" value="C:plasma membrane"/>
    <property type="evidence" value="ECO:0007669"/>
    <property type="project" value="TreeGrafter"/>
</dbReference>
<keyword evidence="9" id="KW-0012">Acyltransferase</keyword>
<dbReference type="GO" id="GO:0019432">
    <property type="term" value="P:triglyceride biosynthetic process"/>
    <property type="evidence" value="ECO:0007669"/>
    <property type="project" value="UniProtKB-UniPathway"/>
</dbReference>
<organism evidence="14 15">
    <name type="scientific">Actinomarinicola tropica</name>
    <dbReference type="NCBI Taxonomy" id="2789776"/>
    <lineage>
        <taxon>Bacteria</taxon>
        <taxon>Bacillati</taxon>
        <taxon>Actinomycetota</taxon>
        <taxon>Acidimicrobiia</taxon>
        <taxon>Acidimicrobiales</taxon>
        <taxon>Iamiaceae</taxon>
        <taxon>Actinomarinicola</taxon>
    </lineage>
</organism>
<dbReference type="InterPro" id="IPR045034">
    <property type="entry name" value="O-acyltransferase_WSD1-like"/>
</dbReference>
<dbReference type="RefSeq" id="WP_153758892.1">
    <property type="nucleotide sequence ID" value="NZ_CP045851.1"/>
</dbReference>
<comment type="pathway">
    <text evidence="2">Lipid metabolism.</text>
</comment>
<dbReference type="UniPathway" id="UPA00282"/>
<evidence type="ECO:0000313" key="15">
    <source>
        <dbReference type="Proteomes" id="UP000334019"/>
    </source>
</evidence>
<sequence length="466" mass="48971">MPDDEREGTALTGLESLMWRVGGHPGLSAAFGTISLLEGEPDPDRLRRRMAGAVAALPRLRRLVAPAVLPGAPPTWRDDEGFALDHHLRWSEADADGADEPALLGRAADLVAAPFDPDRPLWDMEVVTGVPGGRAALIQRMHHVVSDGVGGIRLSQHYVDPRPDAPDPAPDPFVAGPAPPEGTRVERAVVRTAERAGDLARQLAAATRWTTEGLADPGRFAVAGGAAVEAVDALRRQLLVTGPARSDLWAHRSAGRRLVVGSVPFEPVRTAATRTGTSVNAVFVTAVLRGAASYHRQHGEQIAELRVAVPVSTRHDSRTGGNAFAPIRVVLPAGDDLAASPHLRQVADLLRAEIDRPGASLMGRLAGLAEVVPTGVLAEVVRRQTGATDLVCSNVRAAPFPLYVAGARIISTHALGPLVGTPVNVTMMTYDGRVDLGIHVDAGVVTAPELLRDAVVGALQEVSAAV</sequence>
<evidence type="ECO:0000256" key="1">
    <source>
        <dbReference type="ARBA" id="ARBA00004771"/>
    </source>
</evidence>
<keyword evidence="15" id="KW-1185">Reference proteome</keyword>
<accession>A0A5Q2RGN2</accession>
<keyword evidence="7" id="KW-0319">Glycerol metabolism</keyword>
<evidence type="ECO:0000256" key="11">
    <source>
        <dbReference type="SAM" id="MobiDB-lite"/>
    </source>
</evidence>
<feature type="domain" description="O-acyltransferase WSD1-like N-terminal" evidence="12">
    <location>
        <begin position="42"/>
        <end position="282"/>
    </location>
</feature>
<dbReference type="InterPro" id="IPR009721">
    <property type="entry name" value="O-acyltransferase_WSD1_C"/>
</dbReference>
<dbReference type="EC" id="2.3.1.20" evidence="4"/>
<evidence type="ECO:0000256" key="4">
    <source>
        <dbReference type="ARBA" id="ARBA00013244"/>
    </source>
</evidence>
<feature type="domain" description="O-acyltransferase WSD1 C-terminal" evidence="13">
    <location>
        <begin position="321"/>
        <end position="461"/>
    </location>
</feature>
<protein>
    <recommendedName>
        <fullName evidence="4">diacylglycerol O-acyltransferase</fullName>
        <ecNumber evidence="4">2.3.1.20</ecNumber>
    </recommendedName>
</protein>
<name>A0A5Q2RGN2_9ACTN</name>
<dbReference type="PANTHER" id="PTHR31650">
    <property type="entry name" value="O-ACYLTRANSFERASE (WSD1-LIKE) FAMILY PROTEIN"/>
    <property type="match status" value="1"/>
</dbReference>
<evidence type="ECO:0000256" key="10">
    <source>
        <dbReference type="ARBA" id="ARBA00048109"/>
    </source>
</evidence>
<keyword evidence="8" id="KW-0443">Lipid metabolism</keyword>
<dbReference type="EMBL" id="CP045851">
    <property type="protein sequence ID" value="QGG94784.1"/>
    <property type="molecule type" value="Genomic_DNA"/>
</dbReference>
<reference evidence="14 15" key="1">
    <citation type="submission" date="2019-11" db="EMBL/GenBank/DDBJ databases">
        <authorList>
            <person name="He Y."/>
        </authorList>
    </citation>
    <scope>NUCLEOTIDE SEQUENCE [LARGE SCALE GENOMIC DNA]</scope>
    <source>
        <strain evidence="14 15">SCSIO 58843</strain>
    </source>
</reference>
<dbReference type="Pfam" id="PF06974">
    <property type="entry name" value="WS_DGAT_C"/>
    <property type="match status" value="1"/>
</dbReference>
<comment type="similarity">
    <text evidence="3">Belongs to the long-chain O-acyltransferase family.</text>
</comment>
<dbReference type="GO" id="GO:0004144">
    <property type="term" value="F:diacylglycerol O-acyltransferase activity"/>
    <property type="evidence" value="ECO:0007669"/>
    <property type="project" value="UniProtKB-EC"/>
</dbReference>
<evidence type="ECO:0000256" key="6">
    <source>
        <dbReference type="ARBA" id="ARBA00022679"/>
    </source>
</evidence>
<dbReference type="GO" id="GO:0071731">
    <property type="term" value="P:response to nitric oxide"/>
    <property type="evidence" value="ECO:0007669"/>
    <property type="project" value="TreeGrafter"/>
</dbReference>